<keyword evidence="3" id="KW-1185">Reference proteome</keyword>
<protein>
    <submittedName>
        <fullName evidence="2">Uncharacterized protein</fullName>
    </submittedName>
</protein>
<evidence type="ECO:0000313" key="2">
    <source>
        <dbReference type="EMBL" id="KAL0115873.1"/>
    </source>
</evidence>
<evidence type="ECO:0000313" key="3">
    <source>
        <dbReference type="Proteomes" id="UP001430953"/>
    </source>
</evidence>
<name>A0AAW2FJ79_9HYME</name>
<gene>
    <name evidence="2" type="ORF">PUN28_011034</name>
</gene>
<sequence>MSNKYRAAHALRVCYATCPDGWEGTVRRGVHAAPTSRRTRQPRRRDAAMLPVVANLPGSAALE</sequence>
<reference evidence="2 3" key="1">
    <citation type="submission" date="2023-03" db="EMBL/GenBank/DDBJ databases">
        <title>High recombination rates correlate with genetic variation in Cardiocondyla obscurior ants.</title>
        <authorList>
            <person name="Errbii M."/>
        </authorList>
    </citation>
    <scope>NUCLEOTIDE SEQUENCE [LARGE SCALE GENOMIC DNA]</scope>
    <source>
        <strain evidence="2">Alpha-2009</strain>
        <tissue evidence="2">Whole body</tissue>
    </source>
</reference>
<dbReference type="EMBL" id="JADYXP020000010">
    <property type="protein sequence ID" value="KAL0115873.1"/>
    <property type="molecule type" value="Genomic_DNA"/>
</dbReference>
<dbReference type="AlphaFoldDB" id="A0AAW2FJ79"/>
<dbReference type="Proteomes" id="UP001430953">
    <property type="component" value="Unassembled WGS sequence"/>
</dbReference>
<evidence type="ECO:0000256" key="1">
    <source>
        <dbReference type="SAM" id="MobiDB-lite"/>
    </source>
</evidence>
<feature type="region of interest" description="Disordered" evidence="1">
    <location>
        <begin position="31"/>
        <end position="63"/>
    </location>
</feature>
<comment type="caution">
    <text evidence="2">The sequence shown here is derived from an EMBL/GenBank/DDBJ whole genome shotgun (WGS) entry which is preliminary data.</text>
</comment>
<accession>A0AAW2FJ79</accession>
<proteinExistence type="predicted"/>
<organism evidence="2 3">
    <name type="scientific">Cardiocondyla obscurior</name>
    <dbReference type="NCBI Taxonomy" id="286306"/>
    <lineage>
        <taxon>Eukaryota</taxon>
        <taxon>Metazoa</taxon>
        <taxon>Ecdysozoa</taxon>
        <taxon>Arthropoda</taxon>
        <taxon>Hexapoda</taxon>
        <taxon>Insecta</taxon>
        <taxon>Pterygota</taxon>
        <taxon>Neoptera</taxon>
        <taxon>Endopterygota</taxon>
        <taxon>Hymenoptera</taxon>
        <taxon>Apocrita</taxon>
        <taxon>Aculeata</taxon>
        <taxon>Formicoidea</taxon>
        <taxon>Formicidae</taxon>
        <taxon>Myrmicinae</taxon>
        <taxon>Cardiocondyla</taxon>
    </lineage>
</organism>